<dbReference type="SUPFAM" id="SSF56563">
    <property type="entry name" value="Major capsid protein gp5"/>
    <property type="match status" value="1"/>
</dbReference>
<evidence type="ECO:0000313" key="3">
    <source>
        <dbReference type="EMBL" id="MFC3164129.1"/>
    </source>
</evidence>
<keyword evidence="4" id="KW-1185">Reference proteome</keyword>
<organism evidence="3 4">
    <name type="scientific">Ciceribacter thiooxidans</name>
    <dbReference type="NCBI Taxonomy" id="1969821"/>
    <lineage>
        <taxon>Bacteria</taxon>
        <taxon>Pseudomonadati</taxon>
        <taxon>Pseudomonadota</taxon>
        <taxon>Alphaproteobacteria</taxon>
        <taxon>Hyphomicrobiales</taxon>
        <taxon>Rhizobiaceae</taxon>
        <taxon>Ciceribacter</taxon>
    </lineage>
</organism>
<reference evidence="4" key="1">
    <citation type="journal article" date="2019" name="Int. J. Syst. Evol. Microbiol.">
        <title>The Global Catalogue of Microorganisms (GCM) 10K type strain sequencing project: providing services to taxonomists for standard genome sequencing and annotation.</title>
        <authorList>
            <consortium name="The Broad Institute Genomics Platform"/>
            <consortium name="The Broad Institute Genome Sequencing Center for Infectious Disease"/>
            <person name="Wu L."/>
            <person name="Ma J."/>
        </authorList>
    </citation>
    <scope>NUCLEOTIDE SEQUENCE [LARGE SCALE GENOMIC DNA]</scope>
    <source>
        <strain evidence="4">KCTC 52231</strain>
    </source>
</reference>
<dbReference type="RefSeq" id="WP_182307183.1">
    <property type="nucleotide sequence ID" value="NZ_CP059896.1"/>
</dbReference>
<comment type="subcellular location">
    <subcellularLocation>
        <location evidence="1">Virion</location>
    </subcellularLocation>
</comment>
<dbReference type="Proteomes" id="UP001595647">
    <property type="component" value="Unassembled WGS sequence"/>
</dbReference>
<name>A0ABV7I0D9_9HYPH</name>
<dbReference type="EMBL" id="JBHRTG010000019">
    <property type="protein sequence ID" value="MFC3164129.1"/>
    <property type="molecule type" value="Genomic_DNA"/>
</dbReference>
<proteinExistence type="predicted"/>
<evidence type="ECO:0000256" key="1">
    <source>
        <dbReference type="ARBA" id="ARBA00004328"/>
    </source>
</evidence>
<evidence type="ECO:0000313" key="4">
    <source>
        <dbReference type="Proteomes" id="UP001595647"/>
    </source>
</evidence>
<dbReference type="Gene3D" id="3.30.2400.10">
    <property type="entry name" value="Major capsid protein gp5"/>
    <property type="match status" value="1"/>
</dbReference>
<dbReference type="Pfam" id="PF05065">
    <property type="entry name" value="Phage_capsid"/>
    <property type="match status" value="1"/>
</dbReference>
<dbReference type="InterPro" id="IPR024455">
    <property type="entry name" value="Phage_capsid"/>
</dbReference>
<evidence type="ECO:0000259" key="2">
    <source>
        <dbReference type="Pfam" id="PF05065"/>
    </source>
</evidence>
<comment type="caution">
    <text evidence="3">The sequence shown here is derived from an EMBL/GenBank/DDBJ whole genome shotgun (WGS) entry which is preliminary data.</text>
</comment>
<gene>
    <name evidence="3" type="ORF">ACFOHV_12685</name>
</gene>
<accession>A0ABV7I0D9</accession>
<feature type="domain" description="Phage capsid-like C-terminal" evidence="2">
    <location>
        <begin position="132"/>
        <end position="381"/>
    </location>
</feature>
<dbReference type="InterPro" id="IPR054612">
    <property type="entry name" value="Phage_capsid-like_C"/>
</dbReference>
<protein>
    <submittedName>
        <fullName evidence="3">Phage major capsid protein</fullName>
    </submittedName>
</protein>
<sequence>MNIAHLQETRAAKIVEMRAATTNPERFDALESEVRALDKDIKRAATLAEFERQADAKPDASANKELRSYSVGKAIREAAAGSLTGLEREQHDELSKGREVRGVMIPTAMILGETRAMTTTTAADTVATSMGGMIDRLRPVMAIQNLGATIISGLTGNLDLPKLTGGPSAYWVAEDGSTTASDSTFDKVSLSPKTVSGEMYLSRRLMLQNGVALENVLRGDLAFILAQALDGAAILGGGTNQPSGIMDVITANATAETELTDIAADLIAALEMDDVTGTTGFLTNPTIMAAARKIKDTTDRNIPVSEIFHGERIVSSNQVKTITGTPDTNPLVFGAWSNLMVGYWSGIDILANPYTDASKGGLRLHAFLDADVAVRHPEAFAWKAI</sequence>
<dbReference type="Gene3D" id="3.30.2320.10">
    <property type="entry name" value="hypothetical protein PF0899 domain"/>
    <property type="match status" value="1"/>
</dbReference>
<dbReference type="NCBIfam" id="TIGR01554">
    <property type="entry name" value="major_cap_HK97"/>
    <property type="match status" value="1"/>
</dbReference>